<dbReference type="GO" id="GO:0008270">
    <property type="term" value="F:zinc ion binding"/>
    <property type="evidence" value="ECO:0007669"/>
    <property type="project" value="UniProtKB-KW"/>
</dbReference>
<dbReference type="PANTHER" id="PTHR14003">
    <property type="entry name" value="TRANSCRIPTIONAL REPRESSOR PROTEIN YY"/>
    <property type="match status" value="1"/>
</dbReference>
<dbReference type="FunFam" id="3.30.160.60:FF:001498">
    <property type="entry name" value="Zinc finger protein 404"/>
    <property type="match status" value="1"/>
</dbReference>
<evidence type="ECO:0000313" key="12">
    <source>
        <dbReference type="Proteomes" id="UP000005240"/>
    </source>
</evidence>
<evidence type="ECO:0000313" key="10">
    <source>
        <dbReference type="EMBL" id="OAV89405.1"/>
    </source>
</evidence>
<feature type="region of interest" description="Disordered" evidence="8">
    <location>
        <begin position="162"/>
        <end position="182"/>
    </location>
</feature>
<dbReference type="InterPro" id="IPR036236">
    <property type="entry name" value="Znf_C2H2_sf"/>
</dbReference>
<evidence type="ECO:0000313" key="11">
    <source>
        <dbReference type="EnsemblFungi" id="PTTG_06123-t43_1-p1"/>
    </source>
</evidence>
<gene>
    <name evidence="10" type="ORF">PTTG_06123</name>
</gene>
<feature type="compositionally biased region" description="Polar residues" evidence="8">
    <location>
        <begin position="333"/>
        <end position="359"/>
    </location>
</feature>
<reference evidence="11 12" key="3">
    <citation type="journal article" date="2017" name="G3 (Bethesda)">
        <title>Comparative analysis highlights variable genome content of wheat rusts and divergence of the mating loci.</title>
        <authorList>
            <person name="Cuomo C.A."/>
            <person name="Bakkeren G."/>
            <person name="Khalil H.B."/>
            <person name="Panwar V."/>
            <person name="Joly D."/>
            <person name="Linning R."/>
            <person name="Sakthikumar S."/>
            <person name="Song X."/>
            <person name="Adiconis X."/>
            <person name="Fan L."/>
            <person name="Goldberg J.M."/>
            <person name="Levin J.Z."/>
            <person name="Young S."/>
            <person name="Zeng Q."/>
            <person name="Anikster Y."/>
            <person name="Bruce M."/>
            <person name="Wang M."/>
            <person name="Yin C."/>
            <person name="McCallum B."/>
            <person name="Szabo L.J."/>
            <person name="Hulbert S."/>
            <person name="Chen X."/>
            <person name="Fellers J.P."/>
        </authorList>
    </citation>
    <scope>NUCLEOTIDE SEQUENCE</scope>
    <source>
        <strain evidence="11">isolate 1-1 / race 1 (BBBD)</strain>
        <strain evidence="12">Isolate 1-1 / race 1 (BBBD)</strain>
    </source>
</reference>
<dbReference type="PROSITE" id="PS50157">
    <property type="entry name" value="ZINC_FINGER_C2H2_2"/>
    <property type="match status" value="6"/>
</dbReference>
<dbReference type="InterPro" id="IPR013087">
    <property type="entry name" value="Znf_C2H2_type"/>
</dbReference>
<feature type="domain" description="C2H2-type" evidence="9">
    <location>
        <begin position="587"/>
        <end position="614"/>
    </location>
</feature>
<feature type="compositionally biased region" description="Basic residues" evidence="8">
    <location>
        <begin position="771"/>
        <end position="783"/>
    </location>
</feature>
<keyword evidence="3" id="KW-0677">Repeat</keyword>
<dbReference type="FunFam" id="3.30.160.60:FF:000125">
    <property type="entry name" value="Putative zinc finger protein 143"/>
    <property type="match status" value="2"/>
</dbReference>
<feature type="compositionally biased region" description="Polar residues" evidence="8">
    <location>
        <begin position="738"/>
        <end position="757"/>
    </location>
</feature>
<keyword evidence="6" id="KW-0539">Nucleus</keyword>
<evidence type="ECO:0000256" key="6">
    <source>
        <dbReference type="ARBA" id="ARBA00023242"/>
    </source>
</evidence>
<evidence type="ECO:0000256" key="1">
    <source>
        <dbReference type="ARBA" id="ARBA00004123"/>
    </source>
</evidence>
<evidence type="ECO:0000256" key="3">
    <source>
        <dbReference type="ARBA" id="ARBA00022737"/>
    </source>
</evidence>
<accession>A0A180G9M3</accession>
<dbReference type="Pfam" id="PF00096">
    <property type="entry name" value="zf-C2H2"/>
    <property type="match status" value="4"/>
</dbReference>
<organism evidence="10">
    <name type="scientific">Puccinia triticina (isolate 1-1 / race 1 (BBBD))</name>
    <name type="common">Brown leaf rust fungus</name>
    <dbReference type="NCBI Taxonomy" id="630390"/>
    <lineage>
        <taxon>Eukaryota</taxon>
        <taxon>Fungi</taxon>
        <taxon>Dikarya</taxon>
        <taxon>Basidiomycota</taxon>
        <taxon>Pucciniomycotina</taxon>
        <taxon>Pucciniomycetes</taxon>
        <taxon>Pucciniales</taxon>
        <taxon>Pucciniaceae</taxon>
        <taxon>Puccinia</taxon>
    </lineage>
</organism>
<evidence type="ECO:0000256" key="8">
    <source>
        <dbReference type="SAM" id="MobiDB-lite"/>
    </source>
</evidence>
<dbReference type="EnsemblFungi" id="PTTG_06123-t43_1">
    <property type="protein sequence ID" value="PTTG_06123-t43_1-p1"/>
    <property type="gene ID" value="PTTG_06123"/>
</dbReference>
<dbReference type="GO" id="GO:0005667">
    <property type="term" value="C:transcription regulator complex"/>
    <property type="evidence" value="ECO:0007669"/>
    <property type="project" value="TreeGrafter"/>
</dbReference>
<feature type="compositionally biased region" description="Polar residues" evidence="8">
    <location>
        <begin position="471"/>
        <end position="481"/>
    </location>
</feature>
<dbReference type="EMBL" id="ADAS02000129">
    <property type="protein sequence ID" value="OAV89405.1"/>
    <property type="molecule type" value="Genomic_DNA"/>
</dbReference>
<dbReference type="GO" id="GO:0000785">
    <property type="term" value="C:chromatin"/>
    <property type="evidence" value="ECO:0007669"/>
    <property type="project" value="TreeGrafter"/>
</dbReference>
<evidence type="ECO:0000256" key="5">
    <source>
        <dbReference type="ARBA" id="ARBA00022833"/>
    </source>
</evidence>
<keyword evidence="2" id="KW-0479">Metal-binding</keyword>
<feature type="domain" description="C2H2-type" evidence="9">
    <location>
        <begin position="566"/>
        <end position="586"/>
    </location>
</feature>
<feature type="domain" description="C2H2-type" evidence="9">
    <location>
        <begin position="675"/>
        <end position="700"/>
    </location>
</feature>
<feature type="region of interest" description="Disordered" evidence="8">
    <location>
        <begin position="546"/>
        <end position="566"/>
    </location>
</feature>
<reference evidence="11" key="4">
    <citation type="submission" date="2025-05" db="UniProtKB">
        <authorList>
            <consortium name="EnsemblFungi"/>
        </authorList>
    </citation>
    <scope>IDENTIFICATION</scope>
    <source>
        <strain evidence="11">isolate 1-1 / race 1 (BBBD)</strain>
    </source>
</reference>
<feature type="compositionally biased region" description="Acidic residues" evidence="8">
    <location>
        <begin position="716"/>
        <end position="727"/>
    </location>
</feature>
<protein>
    <recommendedName>
        <fullName evidence="9">C2H2-type domain-containing protein</fullName>
    </recommendedName>
</protein>
<dbReference type="GO" id="GO:0000981">
    <property type="term" value="F:DNA-binding transcription factor activity, RNA polymerase II-specific"/>
    <property type="evidence" value="ECO:0007669"/>
    <property type="project" value="UniProtKB-ARBA"/>
</dbReference>
<evidence type="ECO:0000256" key="2">
    <source>
        <dbReference type="ARBA" id="ARBA00022723"/>
    </source>
</evidence>
<evidence type="ECO:0000256" key="7">
    <source>
        <dbReference type="PROSITE-ProRule" id="PRU00042"/>
    </source>
</evidence>
<dbReference type="OrthoDB" id="2496851at2759"/>
<reference evidence="10" key="1">
    <citation type="submission" date="2009-11" db="EMBL/GenBank/DDBJ databases">
        <authorList>
            <consortium name="The Broad Institute Genome Sequencing Platform"/>
            <person name="Ward D."/>
            <person name="Feldgarden M."/>
            <person name="Earl A."/>
            <person name="Young S.K."/>
            <person name="Zeng Q."/>
            <person name="Koehrsen M."/>
            <person name="Alvarado L."/>
            <person name="Berlin A."/>
            <person name="Bochicchio J."/>
            <person name="Borenstein D."/>
            <person name="Chapman S.B."/>
            <person name="Chen Z."/>
            <person name="Engels R."/>
            <person name="Freedman E."/>
            <person name="Gellesch M."/>
            <person name="Goldberg J."/>
            <person name="Griggs A."/>
            <person name="Gujja S."/>
            <person name="Heilman E."/>
            <person name="Heiman D."/>
            <person name="Hepburn T."/>
            <person name="Howarth C."/>
            <person name="Jen D."/>
            <person name="Larson L."/>
            <person name="Lewis B."/>
            <person name="Mehta T."/>
            <person name="Park D."/>
            <person name="Pearson M."/>
            <person name="Roberts A."/>
            <person name="Saif S."/>
            <person name="Shea T."/>
            <person name="Shenoy N."/>
            <person name="Sisk P."/>
            <person name="Stolte C."/>
            <person name="Sykes S."/>
            <person name="Thomson T."/>
            <person name="Walk T."/>
            <person name="White J."/>
            <person name="Yandava C."/>
            <person name="Izard J."/>
            <person name="Baranova O.V."/>
            <person name="Blanton J.M."/>
            <person name="Tanner A.C."/>
            <person name="Dewhirst F.E."/>
            <person name="Haas B."/>
            <person name="Nusbaum C."/>
            <person name="Birren B."/>
        </authorList>
    </citation>
    <scope>NUCLEOTIDE SEQUENCE [LARGE SCALE GENOMIC DNA]</scope>
    <source>
        <strain evidence="10">1-1 BBBD Race 1</strain>
    </source>
</reference>
<dbReference type="SMART" id="SM00355">
    <property type="entry name" value="ZnF_C2H2"/>
    <property type="match status" value="6"/>
</dbReference>
<proteinExistence type="predicted"/>
<feature type="compositionally biased region" description="Polar residues" evidence="8">
    <location>
        <begin position="164"/>
        <end position="182"/>
    </location>
</feature>
<sequence length="783" mass="86496">MNIAPSSSKDDSDQAFWNQAFFDSSFPPTTSHLGSNPTATYNPNPPAQDDLFELWCCSDELCLPFADQNGKICNLSNCPSTSSTCFDSHPPPPTHLQPVQQRVNPSCTPNLSCSQNTCYSGAVYQQDPLDCDCCRAGCPPSPISLQPCIECDQPAQSLLLRPSPSITSTNTNQSGSRLLSPSLASSVSRHDLDDFPASQVGNGDALEEDILWSNKDLEELIRCCCCDEPTQGQILPSHHAHAHPSHHVNFDMFDRPSITLPYKSNRESTEPDSVIPSIASINVPCNQHTIITFKCQWKDCNLEFSDRFRLTEHVNVCHLFQPSPAPDPASQPESRQTHPSSRIDNQRITPSDIIASQSQQPPPMSTDSLKRRPDGLFMNCGLSSASNPPFNHCSTDCSNTAPHDSTETSPLGNYQSCFDLSNHSKDQLAQPDCSAIRGSRNDNHTRSVQDSFISPISPSTASSVDPLLRSQPGQNLSTTKTPVLQSDVPCQHVCRWGSCTARLFANTAELTEHISTDHVGSGKSNYTCLWEGCYCITKLKLSEASNHKQEDDAARTAANDSDNSRKTFNQRQKLMRHLQTHTGDKPFECENCGKKFGEMTTLVQHRRTHTNEKPYKCSVEGCQKSFALQSALTIHKRTHTGLKPFKCSVKGCSAQFSESSNLSKHMRTHSLVKKFECTICGRRFTRSDQLTRHLKSESIHLHLNNTSVDHNHNHDDVEEEDEDDPDVGLDSQGGDVDCSSTLHQARPSSRPQISASAQEKRRGAAHPLGHQPKRTKKSKPAIK</sequence>
<name>A0A180G9M3_PUCT1</name>
<feature type="compositionally biased region" description="Polar residues" evidence="8">
    <location>
        <begin position="448"/>
        <end position="463"/>
    </location>
</feature>
<dbReference type="PROSITE" id="PS00028">
    <property type="entry name" value="ZINC_FINGER_C2H2_1"/>
    <property type="match status" value="4"/>
</dbReference>
<feature type="region of interest" description="Disordered" evidence="8">
    <location>
        <begin position="705"/>
        <end position="783"/>
    </location>
</feature>
<feature type="domain" description="C2H2-type" evidence="9">
    <location>
        <begin position="293"/>
        <end position="323"/>
    </location>
</feature>
<evidence type="ECO:0000259" key="9">
    <source>
        <dbReference type="PROSITE" id="PS50157"/>
    </source>
</evidence>
<comment type="subcellular location">
    <subcellularLocation>
        <location evidence="1">Nucleus</location>
    </subcellularLocation>
</comment>
<keyword evidence="4 7" id="KW-0863">Zinc-finger</keyword>
<reference evidence="10" key="2">
    <citation type="submission" date="2016-05" db="EMBL/GenBank/DDBJ databases">
        <title>Comparative analysis highlights variable genome content of wheat rusts and divergence of the mating loci.</title>
        <authorList>
            <person name="Cuomo C.A."/>
            <person name="Bakkeren G."/>
            <person name="Szabo L."/>
            <person name="Khalil H."/>
            <person name="Joly D."/>
            <person name="Goldberg J."/>
            <person name="Young S."/>
            <person name="Zeng Q."/>
            <person name="Fellers J."/>
        </authorList>
    </citation>
    <scope>NUCLEOTIDE SEQUENCE [LARGE SCALE GENOMIC DNA]</scope>
    <source>
        <strain evidence="10">1-1 BBBD Race 1</strain>
    </source>
</reference>
<dbReference type="PANTHER" id="PTHR14003:SF23">
    <property type="entry name" value="ZINC FINGER PROTEIN 143"/>
    <property type="match status" value="1"/>
</dbReference>
<keyword evidence="5" id="KW-0862">Zinc</keyword>
<dbReference type="FunFam" id="3.30.160.60:FF:000100">
    <property type="entry name" value="Zinc finger 45-like"/>
    <property type="match status" value="1"/>
</dbReference>
<dbReference type="Gene3D" id="3.30.160.60">
    <property type="entry name" value="Classic Zinc Finger"/>
    <property type="match status" value="6"/>
</dbReference>
<dbReference type="VEuPathDB" id="FungiDB:PTTG_06123"/>
<feature type="region of interest" description="Disordered" evidence="8">
    <location>
        <begin position="433"/>
        <end position="481"/>
    </location>
</feature>
<feature type="domain" description="C2H2-type" evidence="9">
    <location>
        <begin position="645"/>
        <end position="674"/>
    </location>
</feature>
<dbReference type="GO" id="GO:0031519">
    <property type="term" value="C:PcG protein complex"/>
    <property type="evidence" value="ECO:0007669"/>
    <property type="project" value="TreeGrafter"/>
</dbReference>
<feature type="region of interest" description="Disordered" evidence="8">
    <location>
        <begin position="322"/>
        <end position="373"/>
    </location>
</feature>
<keyword evidence="12" id="KW-1185">Reference proteome</keyword>
<evidence type="ECO:0000256" key="4">
    <source>
        <dbReference type="ARBA" id="ARBA00022771"/>
    </source>
</evidence>
<feature type="domain" description="C2H2-type" evidence="9">
    <location>
        <begin position="615"/>
        <end position="644"/>
    </location>
</feature>
<dbReference type="AlphaFoldDB" id="A0A180G9M3"/>
<dbReference type="SUPFAM" id="SSF57667">
    <property type="entry name" value="beta-beta-alpha zinc fingers"/>
    <property type="match status" value="3"/>
</dbReference>
<dbReference type="GO" id="GO:0000978">
    <property type="term" value="F:RNA polymerase II cis-regulatory region sequence-specific DNA binding"/>
    <property type="evidence" value="ECO:0007669"/>
    <property type="project" value="TreeGrafter"/>
</dbReference>
<dbReference type="STRING" id="630390.A0A180G9M3"/>
<dbReference type="Proteomes" id="UP000005240">
    <property type="component" value="Unassembled WGS sequence"/>
</dbReference>